<dbReference type="GO" id="GO:0005886">
    <property type="term" value="C:plasma membrane"/>
    <property type="evidence" value="ECO:0007669"/>
    <property type="project" value="UniProtKB-SubCell"/>
</dbReference>
<protein>
    <recommendedName>
        <fullName evidence="7">MotA/TolQ/ExbB proton channel domain-containing protein</fullName>
    </recommendedName>
</protein>
<keyword evidence="5 6" id="KW-0472">Membrane</keyword>
<evidence type="ECO:0000313" key="8">
    <source>
        <dbReference type="EMBL" id="SUZ97615.1"/>
    </source>
</evidence>
<accession>A0A381S0H6</accession>
<evidence type="ECO:0000256" key="6">
    <source>
        <dbReference type="SAM" id="Phobius"/>
    </source>
</evidence>
<feature type="transmembrane region" description="Helical" evidence="6">
    <location>
        <begin position="116"/>
        <end position="136"/>
    </location>
</feature>
<gene>
    <name evidence="8" type="ORF">METZ01_LOCUS50469</name>
</gene>
<evidence type="ECO:0000256" key="3">
    <source>
        <dbReference type="ARBA" id="ARBA00022692"/>
    </source>
</evidence>
<keyword evidence="4 6" id="KW-1133">Transmembrane helix</keyword>
<evidence type="ECO:0000256" key="4">
    <source>
        <dbReference type="ARBA" id="ARBA00022989"/>
    </source>
</evidence>
<organism evidence="8">
    <name type="scientific">marine metagenome</name>
    <dbReference type="NCBI Taxonomy" id="408172"/>
    <lineage>
        <taxon>unclassified sequences</taxon>
        <taxon>metagenomes</taxon>
        <taxon>ecological metagenomes</taxon>
    </lineage>
</organism>
<proteinExistence type="predicted"/>
<keyword evidence="3 6" id="KW-0812">Transmembrane</keyword>
<reference evidence="8" key="1">
    <citation type="submission" date="2018-05" db="EMBL/GenBank/DDBJ databases">
        <authorList>
            <person name="Lanie J.A."/>
            <person name="Ng W.-L."/>
            <person name="Kazmierczak K.M."/>
            <person name="Andrzejewski T.M."/>
            <person name="Davidsen T.M."/>
            <person name="Wayne K.J."/>
            <person name="Tettelin H."/>
            <person name="Glass J.I."/>
            <person name="Rusch D."/>
            <person name="Podicherti R."/>
            <person name="Tsui H.-C.T."/>
            <person name="Winkler M.E."/>
        </authorList>
    </citation>
    <scope>NUCLEOTIDE SEQUENCE</scope>
</reference>
<dbReference type="Pfam" id="PF01618">
    <property type="entry name" value="MotA_ExbB"/>
    <property type="match status" value="1"/>
</dbReference>
<keyword evidence="2" id="KW-1003">Cell membrane</keyword>
<comment type="subcellular location">
    <subcellularLocation>
        <location evidence="1">Cell membrane</location>
        <topology evidence="1">Multi-pass membrane protein</topology>
    </subcellularLocation>
</comment>
<dbReference type="AlphaFoldDB" id="A0A381S0H6"/>
<sequence length="199" mass="22164">VIKTAKPQYLLQRSIILLTVIFFAFYVLYDLSLLNLIFESDRSKISILILGIYTTATFHWIYIARNLDFEIKGEGKVSDFLNAVESKSSLESQSLLRILEDELSNRHALGHMISDVLLKLGLTGTVVGFILMLLPIGEMKDFDPEKIQPLLSSMSGGMAVALYTTLSGLITSTMLKFQYFLLDSSLSKLINGLTSGDLD</sequence>
<name>A0A381S0H6_9ZZZZ</name>
<evidence type="ECO:0000259" key="7">
    <source>
        <dbReference type="Pfam" id="PF01618"/>
    </source>
</evidence>
<feature type="transmembrane region" description="Helical" evidence="6">
    <location>
        <begin position="44"/>
        <end position="63"/>
    </location>
</feature>
<evidence type="ECO:0000256" key="5">
    <source>
        <dbReference type="ARBA" id="ARBA00023136"/>
    </source>
</evidence>
<feature type="transmembrane region" description="Helical" evidence="6">
    <location>
        <begin position="156"/>
        <end position="175"/>
    </location>
</feature>
<feature type="domain" description="MotA/TolQ/ExbB proton channel" evidence="7">
    <location>
        <begin position="100"/>
        <end position="190"/>
    </location>
</feature>
<dbReference type="InterPro" id="IPR002898">
    <property type="entry name" value="MotA_ExbB_proton_chnl"/>
</dbReference>
<feature type="transmembrane region" description="Helical" evidence="6">
    <location>
        <begin position="15"/>
        <end position="38"/>
    </location>
</feature>
<dbReference type="EMBL" id="UINC01002526">
    <property type="protein sequence ID" value="SUZ97615.1"/>
    <property type="molecule type" value="Genomic_DNA"/>
</dbReference>
<evidence type="ECO:0000256" key="1">
    <source>
        <dbReference type="ARBA" id="ARBA00004651"/>
    </source>
</evidence>
<evidence type="ECO:0000256" key="2">
    <source>
        <dbReference type="ARBA" id="ARBA00022475"/>
    </source>
</evidence>
<feature type="non-terminal residue" evidence="8">
    <location>
        <position position="1"/>
    </location>
</feature>